<dbReference type="PANTHER" id="PTHR37299:SF1">
    <property type="entry name" value="STAGE 0 SPORULATION PROTEIN A HOMOLOG"/>
    <property type="match status" value="1"/>
</dbReference>
<dbReference type="InterPro" id="IPR001789">
    <property type="entry name" value="Sig_transdc_resp-reg_receiver"/>
</dbReference>
<dbReference type="InterPro" id="IPR007492">
    <property type="entry name" value="LytTR_DNA-bd_dom"/>
</dbReference>
<dbReference type="GO" id="GO:0003677">
    <property type="term" value="F:DNA binding"/>
    <property type="evidence" value="ECO:0007669"/>
    <property type="project" value="InterPro"/>
</dbReference>
<feature type="modified residue" description="4-aspartylphosphate" evidence="1">
    <location>
        <position position="55"/>
    </location>
</feature>
<dbReference type="FunFam" id="3.40.50.2300:FF:000361">
    <property type="entry name" value="Two-component system response regulator"/>
    <property type="match status" value="1"/>
</dbReference>
<sequence>MKIVLIEDEPLAAKRLEGMIRAIEPKVTVLARLDSVRESVLWCNQNEAPDLIFMDVQLADGLCFEIFQETEIRSPIIFTTAYDEYALRAFKVNSIDYLLKPIDPDELRDAIVKFNAQRAPQNQEQVRPNLDQLLRTMAPPSYKNRFLLKTGTRFEVVETRDILYFYAEDKVVFIQTAANQRYLIEDTLDELEKKMDPQAFFRANRRYLTHLSAIERIEPHFNGKLALRLKYRPWEEEIFVSRDKADGFKKWLDS</sequence>
<keyword evidence="5" id="KW-1185">Reference proteome</keyword>
<dbReference type="RefSeq" id="WP_132120800.1">
    <property type="nucleotide sequence ID" value="NZ_SMJU01000014.1"/>
</dbReference>
<gene>
    <name evidence="4" type="ORF">EZE20_19365</name>
</gene>
<dbReference type="SMART" id="SM00448">
    <property type="entry name" value="REC"/>
    <property type="match status" value="1"/>
</dbReference>
<keyword evidence="1" id="KW-0597">Phosphoprotein</keyword>
<evidence type="ECO:0000259" key="2">
    <source>
        <dbReference type="PROSITE" id="PS50110"/>
    </source>
</evidence>
<organism evidence="4 5">
    <name type="scientific">Arundinibacter roseus</name>
    <dbReference type="NCBI Taxonomy" id="2070510"/>
    <lineage>
        <taxon>Bacteria</taxon>
        <taxon>Pseudomonadati</taxon>
        <taxon>Bacteroidota</taxon>
        <taxon>Cytophagia</taxon>
        <taxon>Cytophagales</taxon>
        <taxon>Spirosomataceae</taxon>
        <taxon>Arundinibacter</taxon>
    </lineage>
</organism>
<accession>A0A4R4K4F3</accession>
<comment type="caution">
    <text evidence="4">The sequence shown here is derived from an EMBL/GenBank/DDBJ whole genome shotgun (WGS) entry which is preliminary data.</text>
</comment>
<dbReference type="SUPFAM" id="SSF52172">
    <property type="entry name" value="CheY-like"/>
    <property type="match status" value="1"/>
</dbReference>
<dbReference type="InterPro" id="IPR046947">
    <property type="entry name" value="LytR-like"/>
</dbReference>
<feature type="domain" description="HTH LytTR-type" evidence="3">
    <location>
        <begin position="146"/>
        <end position="254"/>
    </location>
</feature>
<feature type="domain" description="Response regulatory" evidence="2">
    <location>
        <begin position="2"/>
        <end position="115"/>
    </location>
</feature>
<dbReference type="Pfam" id="PF00072">
    <property type="entry name" value="Response_reg"/>
    <property type="match status" value="1"/>
</dbReference>
<proteinExistence type="predicted"/>
<evidence type="ECO:0000259" key="3">
    <source>
        <dbReference type="PROSITE" id="PS50930"/>
    </source>
</evidence>
<dbReference type="Gene3D" id="3.40.50.2300">
    <property type="match status" value="1"/>
</dbReference>
<reference evidence="4 5" key="1">
    <citation type="submission" date="2019-02" db="EMBL/GenBank/DDBJ databases">
        <title>Arundinibacter roseus gen. nov., sp. nov., a new member of the family Cytophagaceae.</title>
        <authorList>
            <person name="Szuroczki S."/>
            <person name="Khayer B."/>
            <person name="Sproer C."/>
            <person name="Toumi M."/>
            <person name="Szabo A."/>
            <person name="Felfoldi T."/>
            <person name="Schumann P."/>
            <person name="Toth E."/>
        </authorList>
    </citation>
    <scope>NUCLEOTIDE SEQUENCE [LARGE SCALE GENOMIC DNA]</scope>
    <source>
        <strain evidence="4 5">DMA-k-7a</strain>
    </source>
</reference>
<dbReference type="SMART" id="SM00850">
    <property type="entry name" value="LytTR"/>
    <property type="match status" value="1"/>
</dbReference>
<dbReference type="Gene3D" id="2.40.50.1020">
    <property type="entry name" value="LytTr DNA-binding domain"/>
    <property type="match status" value="1"/>
</dbReference>
<evidence type="ECO:0000313" key="5">
    <source>
        <dbReference type="Proteomes" id="UP000295706"/>
    </source>
</evidence>
<dbReference type="GO" id="GO:0000156">
    <property type="term" value="F:phosphorelay response regulator activity"/>
    <property type="evidence" value="ECO:0007669"/>
    <property type="project" value="InterPro"/>
</dbReference>
<evidence type="ECO:0000256" key="1">
    <source>
        <dbReference type="PROSITE-ProRule" id="PRU00169"/>
    </source>
</evidence>
<protein>
    <submittedName>
        <fullName evidence="4">Response regulator transcription factor</fullName>
    </submittedName>
</protein>
<dbReference type="Proteomes" id="UP000295706">
    <property type="component" value="Unassembled WGS sequence"/>
</dbReference>
<dbReference type="Pfam" id="PF04397">
    <property type="entry name" value="LytTR"/>
    <property type="match status" value="1"/>
</dbReference>
<dbReference type="PROSITE" id="PS50930">
    <property type="entry name" value="HTH_LYTTR"/>
    <property type="match status" value="1"/>
</dbReference>
<dbReference type="OrthoDB" id="646623at2"/>
<dbReference type="AlphaFoldDB" id="A0A4R4K4F3"/>
<name>A0A4R4K4F3_9BACT</name>
<dbReference type="EMBL" id="SMJU01000014">
    <property type="protein sequence ID" value="TDB61366.1"/>
    <property type="molecule type" value="Genomic_DNA"/>
</dbReference>
<dbReference type="InterPro" id="IPR011006">
    <property type="entry name" value="CheY-like_superfamily"/>
</dbReference>
<dbReference type="PANTHER" id="PTHR37299">
    <property type="entry name" value="TRANSCRIPTIONAL REGULATOR-RELATED"/>
    <property type="match status" value="1"/>
</dbReference>
<evidence type="ECO:0000313" key="4">
    <source>
        <dbReference type="EMBL" id="TDB61366.1"/>
    </source>
</evidence>
<dbReference type="PROSITE" id="PS50110">
    <property type="entry name" value="RESPONSE_REGULATORY"/>
    <property type="match status" value="1"/>
</dbReference>